<dbReference type="EMBL" id="CP002453">
    <property type="protein sequence ID" value="ADV49253.1"/>
    <property type="molecule type" value="Genomic_DNA"/>
</dbReference>
<proteinExistence type="predicted"/>
<dbReference type="AlphaFoldDB" id="E6XF31"/>
<sequence>MLGKIILILLFLGCKDVKSTNSSNGIVSSKTVKKEGEISFEKQFFKYDSCNISEGKFQVFLFKKKDEINEVIVEIFNKNNSLIDSTRLSLVDNPSIKLHCEEGNFALEYENNIGNNYNSVIHKFDWNNVTESFVATKVRVIKDTSTLAGINAVKKQIFYEQIDLSTNKSKVLKYEVVESTNFKVKSDIRYIDWSEGVAKNKKAFSQYFNSRDIGNILKQGVTVARSLLKILDFVNMTETIFSVMPKDGDSKLSIPNPNSVIGAVSSFAMPAAFPLSAVFLLQI</sequence>
<dbReference type="KEGG" id="cao:Celal_1955"/>
<dbReference type="STRING" id="688270.Celal_1955"/>
<accession>E6XF31</accession>
<protein>
    <submittedName>
        <fullName evidence="1">Uncharacterized protein</fullName>
    </submittedName>
</protein>
<evidence type="ECO:0000313" key="1">
    <source>
        <dbReference type="EMBL" id="ADV49253.1"/>
    </source>
</evidence>
<reference evidence="1 2" key="1">
    <citation type="journal article" date="2010" name="Stand. Genomic Sci.">
        <title>Complete genome sequence of Cellulophaga algicola type strain (IC166).</title>
        <authorList>
            <person name="Abt B."/>
            <person name="Lu M."/>
            <person name="Misra M."/>
            <person name="Han C."/>
            <person name="Nolan M."/>
            <person name="Lucas S."/>
            <person name="Hammon N."/>
            <person name="Deshpande S."/>
            <person name="Cheng J.F."/>
            <person name="Tapia R."/>
            <person name="Goodwin L."/>
            <person name="Pitluck S."/>
            <person name="Liolios K."/>
            <person name="Pagani I."/>
            <person name="Ivanova N."/>
            <person name="Mavromatis K."/>
            <person name="Ovchinikova G."/>
            <person name="Pati A."/>
            <person name="Chen A."/>
            <person name="Palaniappan K."/>
            <person name="Land M."/>
            <person name="Hauser L."/>
            <person name="Chang Y.J."/>
            <person name="Jeffries C.D."/>
            <person name="Detter J.C."/>
            <person name="Brambilla E."/>
            <person name="Rohde M."/>
            <person name="Tindall B.J."/>
            <person name="Goker M."/>
            <person name="Woyke T."/>
            <person name="Bristow J."/>
            <person name="Eisen J.A."/>
            <person name="Markowitz V."/>
            <person name="Hugenholtz P."/>
            <person name="Kyrpides N.C."/>
            <person name="Klenk H.P."/>
            <person name="Lapidus A."/>
        </authorList>
    </citation>
    <scope>NUCLEOTIDE SEQUENCE [LARGE SCALE GENOMIC DNA]</scope>
    <source>
        <strain evidence="2">DSM 14237 / IC166 / ACAM 630</strain>
    </source>
</reference>
<keyword evidence="2" id="KW-1185">Reference proteome</keyword>
<gene>
    <name evidence="1" type="ordered locus">Celal_1955</name>
</gene>
<name>E6XF31_CELAD</name>
<organism evidence="1 2">
    <name type="scientific">Cellulophaga algicola (strain DSM 14237 / IC166 / ACAM 630)</name>
    <dbReference type="NCBI Taxonomy" id="688270"/>
    <lineage>
        <taxon>Bacteria</taxon>
        <taxon>Pseudomonadati</taxon>
        <taxon>Bacteroidota</taxon>
        <taxon>Flavobacteriia</taxon>
        <taxon>Flavobacteriales</taxon>
        <taxon>Flavobacteriaceae</taxon>
        <taxon>Cellulophaga</taxon>
    </lineage>
</organism>
<dbReference type="HOGENOM" id="CLU_982431_0_0_10"/>
<dbReference type="Proteomes" id="UP000008634">
    <property type="component" value="Chromosome"/>
</dbReference>
<evidence type="ECO:0000313" key="2">
    <source>
        <dbReference type="Proteomes" id="UP000008634"/>
    </source>
</evidence>